<protein>
    <submittedName>
        <fullName evidence="3">Thymidylate synthase</fullName>
    </submittedName>
</protein>
<dbReference type="EMBL" id="DF968183">
    <property type="protein sequence ID" value="GAP44248.1"/>
    <property type="molecule type" value="Genomic_DNA"/>
</dbReference>
<dbReference type="RefSeq" id="WP_062043209.1">
    <property type="nucleotide sequence ID" value="NZ_DF968183.1"/>
</dbReference>
<dbReference type="InterPro" id="IPR023451">
    <property type="entry name" value="Thymidate_synth/dCMP_Mease_dom"/>
</dbReference>
<evidence type="ECO:0000313" key="3">
    <source>
        <dbReference type="EMBL" id="GAP44248.1"/>
    </source>
</evidence>
<organism evidence="3">
    <name type="scientific">Lentimicrobium saccharophilum</name>
    <dbReference type="NCBI Taxonomy" id="1678841"/>
    <lineage>
        <taxon>Bacteria</taxon>
        <taxon>Pseudomonadati</taxon>
        <taxon>Bacteroidota</taxon>
        <taxon>Bacteroidia</taxon>
        <taxon>Bacteroidales</taxon>
        <taxon>Lentimicrobiaceae</taxon>
        <taxon>Lentimicrobium</taxon>
    </lineage>
</organism>
<evidence type="ECO:0000256" key="1">
    <source>
        <dbReference type="ARBA" id="ARBA00022679"/>
    </source>
</evidence>
<reference evidence="3" key="1">
    <citation type="journal article" date="2015" name="Genome Announc.">
        <title>Draft Genome Sequence of Bacteroidales Strain TBC1, a Novel Isolate from a Methanogenic Wastewater Treatment System.</title>
        <authorList>
            <person name="Tourlousse D.M."/>
            <person name="Matsuura N."/>
            <person name="Sun L."/>
            <person name="Toyonaga M."/>
            <person name="Kuroda K."/>
            <person name="Ohashi A."/>
            <person name="Cruz R."/>
            <person name="Yamaguchi T."/>
            <person name="Sekiguchi Y."/>
        </authorList>
    </citation>
    <scope>NUCLEOTIDE SEQUENCE [LARGE SCALE GENOMIC DNA]</scope>
    <source>
        <strain evidence="3">TBC1</strain>
    </source>
</reference>
<dbReference type="Gene3D" id="3.30.572.10">
    <property type="entry name" value="Thymidylate synthase/dCMP hydroxymethylase domain"/>
    <property type="match status" value="1"/>
</dbReference>
<keyword evidence="4" id="KW-1185">Reference proteome</keyword>
<accession>A0A0S7C561</accession>
<gene>
    <name evidence="3" type="ORF">TBC1_1249</name>
</gene>
<dbReference type="GO" id="GO:0016740">
    <property type="term" value="F:transferase activity"/>
    <property type="evidence" value="ECO:0007669"/>
    <property type="project" value="UniProtKB-KW"/>
</dbReference>
<feature type="domain" description="Thymidylate synthase/dCMP hydroxymethylase" evidence="2">
    <location>
        <begin position="21"/>
        <end position="258"/>
    </location>
</feature>
<proteinExistence type="predicted"/>
<sequence length="343" mass="40363">MYTAEYTGINSFIVGASTLLLNDGVKRKTRDKVCIELPEPFMFKITNPTARLVTISERKWNPILPFAESLWLAIGRNDLEFMGHYLKSMKNFPDDGEFLRGGYGPRFRKFNGINDDYKIGNPYNIDIAKLTKSEVDQFSFICKSFEKDKFTRQAIINIGDPPKDCFDKEGNLKITKDFPCTRLLHFQKQPKANKLNLTVYMRSNDLLWGASAVNIFNFTFMLEYFSQILGLEIGEYYHIANNFHYYEEFEDMVQSISQVKNVTDSQFEYSKSFYNLSEFDEKINLLKSEEDKLRQGNYADLIDFEDDFFNDWYKTFYAFNTHKEVTFSNPILNQLFLKYMPYE</sequence>
<keyword evidence="1" id="KW-0808">Transferase</keyword>
<evidence type="ECO:0000259" key="2">
    <source>
        <dbReference type="Pfam" id="PF00303"/>
    </source>
</evidence>
<dbReference type="InterPro" id="IPR036926">
    <property type="entry name" value="Thymidate_synth/dCMP_Mease_sf"/>
</dbReference>
<dbReference type="Proteomes" id="UP000053091">
    <property type="component" value="Unassembled WGS sequence"/>
</dbReference>
<dbReference type="STRING" id="1678841.TBC1_1249"/>
<evidence type="ECO:0000313" key="4">
    <source>
        <dbReference type="Proteomes" id="UP000053091"/>
    </source>
</evidence>
<dbReference type="AlphaFoldDB" id="A0A0S7C561"/>
<dbReference type="SUPFAM" id="SSF55831">
    <property type="entry name" value="Thymidylate synthase/dCMP hydroxymethylase"/>
    <property type="match status" value="1"/>
</dbReference>
<dbReference type="PATRIC" id="fig|1678841.3.peg.2714"/>
<dbReference type="Pfam" id="PF00303">
    <property type="entry name" value="Thymidylat_synt"/>
    <property type="match status" value="1"/>
</dbReference>
<dbReference type="OrthoDB" id="7182974at2"/>
<name>A0A0S7C561_9BACT</name>